<feature type="repeat" description="PPR" evidence="3">
    <location>
        <begin position="343"/>
        <end position="377"/>
    </location>
</feature>
<proteinExistence type="inferred from homology"/>
<dbReference type="Pfam" id="PF12854">
    <property type="entry name" value="PPR_1"/>
    <property type="match status" value="1"/>
</dbReference>
<evidence type="ECO:0000313" key="5">
    <source>
        <dbReference type="Proteomes" id="UP000593562"/>
    </source>
</evidence>
<gene>
    <name evidence="4" type="ORF">HS088_TW07G01014</name>
</gene>
<dbReference type="Pfam" id="PF01535">
    <property type="entry name" value="PPR"/>
    <property type="match status" value="1"/>
</dbReference>
<keyword evidence="2" id="KW-0677">Repeat</keyword>
<evidence type="ECO:0000313" key="4">
    <source>
        <dbReference type="EMBL" id="KAF5745430.1"/>
    </source>
</evidence>
<sequence>MMMVIRRLKLTKPHHLHLSTTTKTKTTVSPPTPVDQNHLLRVCTILYQQQNSLDSRLHVSLSSCTFDLTHEFFLQVCNSFPYSWRPVYRFFLYTRSDPLFSHSSTSFNKMLDVISKSRNIDLFWEVLQDMAKRGLVNDKTFRIALKTLASVRELKKCVQFFRLMNDNGFEYSLDTLNIVLEILCKDKLVGEAKYVVLKLKEFIKPSEVTYGWLVMGFCEMGDLIEASKVWNLMVEEGLEPGVQVFEKMMETLFKNNRYDEAMKVFRTMRVMRKDDLSLSTYRLVIDWMCKKGKVMLANMVFDEMLKRGFQEDDSTLASLIDGLLARARVREAYKIARGISRPEIGVYHALIKGLLRLKKTSEATQVFREMIRRGCEPTMHTYIMLLQAHLGKRGRKGPDPVVNFDTIFVGGLVKAGKSLEATKYVERTLSGGVEVPRFDYNKFLHYYSTEEGVVMFEEVGKKLREVGLVDLADILRRYGEKMATRERRRDRPV</sequence>
<accession>A0A7J7DGD1</accession>
<organism evidence="4 5">
    <name type="scientific">Tripterygium wilfordii</name>
    <name type="common">Thunder God vine</name>
    <dbReference type="NCBI Taxonomy" id="458696"/>
    <lineage>
        <taxon>Eukaryota</taxon>
        <taxon>Viridiplantae</taxon>
        <taxon>Streptophyta</taxon>
        <taxon>Embryophyta</taxon>
        <taxon>Tracheophyta</taxon>
        <taxon>Spermatophyta</taxon>
        <taxon>Magnoliopsida</taxon>
        <taxon>eudicotyledons</taxon>
        <taxon>Gunneridae</taxon>
        <taxon>Pentapetalae</taxon>
        <taxon>rosids</taxon>
        <taxon>fabids</taxon>
        <taxon>Celastrales</taxon>
        <taxon>Celastraceae</taxon>
        <taxon>Tripterygium</taxon>
    </lineage>
</organism>
<dbReference type="EMBL" id="JAAARO010000007">
    <property type="protein sequence ID" value="KAF5745430.1"/>
    <property type="molecule type" value="Genomic_DNA"/>
</dbReference>
<evidence type="ECO:0000256" key="2">
    <source>
        <dbReference type="ARBA" id="ARBA00022737"/>
    </source>
</evidence>
<dbReference type="PANTHER" id="PTHR47939">
    <property type="entry name" value="MEMBRANE-ASSOCIATED SALT-INDUCIBLE PROTEIN-LIKE"/>
    <property type="match status" value="1"/>
</dbReference>
<dbReference type="PANTHER" id="PTHR47939:SF12">
    <property type="entry name" value="PENTACOTRIPEPTIDE-REPEAT REGION OF PRORP DOMAIN-CONTAINING PROTEIN"/>
    <property type="match status" value="1"/>
</dbReference>
<feature type="repeat" description="PPR" evidence="3">
    <location>
        <begin position="206"/>
        <end position="240"/>
    </location>
</feature>
<dbReference type="AlphaFoldDB" id="A0A7J7DGD1"/>
<protein>
    <submittedName>
        <fullName evidence="4">Putative pentatricopeptide repeat-containing protein</fullName>
    </submittedName>
</protein>
<dbReference type="InterPro" id="IPR011990">
    <property type="entry name" value="TPR-like_helical_dom_sf"/>
</dbReference>
<dbReference type="OrthoDB" id="1846553at2759"/>
<dbReference type="NCBIfam" id="TIGR00756">
    <property type="entry name" value="PPR"/>
    <property type="match status" value="3"/>
</dbReference>
<dbReference type="InterPro" id="IPR050667">
    <property type="entry name" value="PPR-containing_protein"/>
</dbReference>
<dbReference type="InParanoid" id="A0A7J7DGD1"/>
<name>A0A7J7DGD1_TRIWF</name>
<dbReference type="PROSITE" id="PS51375">
    <property type="entry name" value="PPR"/>
    <property type="match status" value="4"/>
</dbReference>
<dbReference type="InterPro" id="IPR002885">
    <property type="entry name" value="PPR_rpt"/>
</dbReference>
<keyword evidence="5" id="KW-1185">Reference proteome</keyword>
<comment type="caution">
    <text evidence="4">The sequence shown here is derived from an EMBL/GenBank/DDBJ whole genome shotgun (WGS) entry which is preliminary data.</text>
</comment>
<dbReference type="Gene3D" id="1.25.40.10">
    <property type="entry name" value="Tetratricopeptide repeat domain"/>
    <property type="match status" value="3"/>
</dbReference>
<dbReference type="Pfam" id="PF13041">
    <property type="entry name" value="PPR_2"/>
    <property type="match status" value="2"/>
</dbReference>
<dbReference type="FunCoup" id="A0A7J7DGD1">
    <property type="interactions" value="2"/>
</dbReference>
<reference evidence="4 5" key="1">
    <citation type="journal article" date="2020" name="Nat. Commun.">
        <title>Genome of Tripterygium wilfordii and identification of cytochrome P450 involved in triptolide biosynthesis.</title>
        <authorList>
            <person name="Tu L."/>
            <person name="Su P."/>
            <person name="Zhang Z."/>
            <person name="Gao L."/>
            <person name="Wang J."/>
            <person name="Hu T."/>
            <person name="Zhou J."/>
            <person name="Zhang Y."/>
            <person name="Zhao Y."/>
            <person name="Liu Y."/>
            <person name="Song Y."/>
            <person name="Tong Y."/>
            <person name="Lu Y."/>
            <person name="Yang J."/>
            <person name="Xu C."/>
            <person name="Jia M."/>
            <person name="Peters R.J."/>
            <person name="Huang L."/>
            <person name="Gao W."/>
        </authorList>
    </citation>
    <scope>NUCLEOTIDE SEQUENCE [LARGE SCALE GENOMIC DNA]</scope>
    <source>
        <strain evidence="5">cv. XIE 37</strain>
        <tissue evidence="4">Leaf</tissue>
    </source>
</reference>
<evidence type="ECO:0000256" key="3">
    <source>
        <dbReference type="PROSITE-ProRule" id="PRU00708"/>
    </source>
</evidence>
<feature type="repeat" description="PPR" evidence="3">
    <location>
        <begin position="277"/>
        <end position="311"/>
    </location>
</feature>
<feature type="repeat" description="PPR" evidence="3">
    <location>
        <begin position="103"/>
        <end position="137"/>
    </location>
</feature>
<dbReference type="Proteomes" id="UP000593562">
    <property type="component" value="Unassembled WGS sequence"/>
</dbReference>
<comment type="similarity">
    <text evidence="1">Belongs to the PPR family. P subfamily.</text>
</comment>
<evidence type="ECO:0000256" key="1">
    <source>
        <dbReference type="ARBA" id="ARBA00007626"/>
    </source>
</evidence>